<evidence type="ECO:0000313" key="2">
    <source>
        <dbReference type="Proteomes" id="UP000789860"/>
    </source>
</evidence>
<gene>
    <name evidence="1" type="ORF">SCALOS_LOCUS8070</name>
</gene>
<proteinExistence type="predicted"/>
<name>A0ACA9N4C9_9GLOM</name>
<organism evidence="1 2">
    <name type="scientific">Scutellospora calospora</name>
    <dbReference type="NCBI Taxonomy" id="85575"/>
    <lineage>
        <taxon>Eukaryota</taxon>
        <taxon>Fungi</taxon>
        <taxon>Fungi incertae sedis</taxon>
        <taxon>Mucoromycota</taxon>
        <taxon>Glomeromycotina</taxon>
        <taxon>Glomeromycetes</taxon>
        <taxon>Diversisporales</taxon>
        <taxon>Gigasporaceae</taxon>
        <taxon>Scutellospora</taxon>
    </lineage>
</organism>
<comment type="caution">
    <text evidence="1">The sequence shown here is derived from an EMBL/GenBank/DDBJ whole genome shotgun (WGS) entry which is preliminary data.</text>
</comment>
<protein>
    <submittedName>
        <fullName evidence="1">2060_t:CDS:1</fullName>
    </submittedName>
</protein>
<dbReference type="Proteomes" id="UP000789860">
    <property type="component" value="Unassembled WGS sequence"/>
</dbReference>
<accession>A0ACA9N4C9</accession>
<feature type="non-terminal residue" evidence="1">
    <location>
        <position position="366"/>
    </location>
</feature>
<keyword evidence="2" id="KW-1185">Reference proteome</keyword>
<dbReference type="EMBL" id="CAJVPM010020228">
    <property type="protein sequence ID" value="CAG8633908.1"/>
    <property type="molecule type" value="Genomic_DNA"/>
</dbReference>
<evidence type="ECO:0000313" key="1">
    <source>
        <dbReference type="EMBL" id="CAG8633908.1"/>
    </source>
</evidence>
<reference evidence="1" key="1">
    <citation type="submission" date="2021-06" db="EMBL/GenBank/DDBJ databases">
        <authorList>
            <person name="Kallberg Y."/>
            <person name="Tangrot J."/>
            <person name="Rosling A."/>
        </authorList>
    </citation>
    <scope>NUCLEOTIDE SEQUENCE</scope>
    <source>
        <strain evidence="1">AU212A</strain>
    </source>
</reference>
<feature type="non-terminal residue" evidence="1">
    <location>
        <position position="1"/>
    </location>
</feature>
<sequence length="366" mass="41903">GAFCVWEMSEIKEILGDKNSDIFCWHYDVKSDGNVDPNKDIQGELKLKNVLIERHTLEKTAEHFDITLDQLVEILSESRQKLAKYRSEKRPKPHRDDKILAAWNGLMISGLAKAYDALRDKKFLDLAEGAAKFLKEKMYIPEKNVLLRSFREGASDVEGFADDYSYLIDGLLCLYQSSFNESYLTWAIDLQDKQNQLFYDGESGAYFNVKEGARDILLRLKDDYDGAEPSSNSVSVSNLILLGNIINNPDYISKAEKTLEYFAGRLNSIPYSMCTMAASLMLQMKGTKQIMVVGREQNPIVQKFIEVIRDRFIPNKVLLLVRPENKLLMEKNELVKTIVQNEFTDFSKIETEDKAPSVHICENFTC</sequence>